<evidence type="ECO:0000256" key="3">
    <source>
        <dbReference type="ARBA" id="ARBA00022679"/>
    </source>
</evidence>
<dbReference type="Gene3D" id="3.90.120.10">
    <property type="entry name" value="DNA Methylase, subunit A, domain 2"/>
    <property type="match status" value="1"/>
</dbReference>
<accession>A0ABT4LHY9</accession>
<evidence type="ECO:0000256" key="2">
    <source>
        <dbReference type="ARBA" id="ARBA00022603"/>
    </source>
</evidence>
<dbReference type="NCBIfam" id="TIGR00675">
    <property type="entry name" value="dcm"/>
    <property type="match status" value="1"/>
</dbReference>
<evidence type="ECO:0000313" key="9">
    <source>
        <dbReference type="EMBL" id="MCZ4279976.1"/>
    </source>
</evidence>
<keyword evidence="4 7" id="KW-0949">S-adenosyl-L-methionine</keyword>
<dbReference type="GO" id="GO:0008168">
    <property type="term" value="F:methyltransferase activity"/>
    <property type="evidence" value="ECO:0007669"/>
    <property type="project" value="UniProtKB-KW"/>
</dbReference>
<keyword evidence="5" id="KW-0680">Restriction system</keyword>
<dbReference type="Pfam" id="PF00145">
    <property type="entry name" value="DNA_methylase"/>
    <property type="match status" value="1"/>
</dbReference>
<keyword evidence="2 7" id="KW-0489">Methyltransferase</keyword>
<evidence type="ECO:0000256" key="8">
    <source>
        <dbReference type="RuleBase" id="RU000416"/>
    </source>
</evidence>
<comment type="similarity">
    <text evidence="7 8">Belongs to the class I-like SAM-binding methyltransferase superfamily. C5-methyltransferase family.</text>
</comment>
<feature type="active site" evidence="7">
    <location>
        <position position="130"/>
    </location>
</feature>
<evidence type="ECO:0000256" key="5">
    <source>
        <dbReference type="ARBA" id="ARBA00022747"/>
    </source>
</evidence>
<dbReference type="PANTHER" id="PTHR10629:SF52">
    <property type="entry name" value="DNA (CYTOSINE-5)-METHYLTRANSFERASE 1"/>
    <property type="match status" value="1"/>
</dbReference>
<dbReference type="InterPro" id="IPR001525">
    <property type="entry name" value="C5_MeTfrase"/>
</dbReference>
<dbReference type="PROSITE" id="PS51679">
    <property type="entry name" value="SAM_MT_C5"/>
    <property type="match status" value="1"/>
</dbReference>
<reference evidence="9" key="1">
    <citation type="submission" date="2022-12" db="EMBL/GenBank/DDBJ databases">
        <title>Bacterial isolates from different developmental stages of Nematostella vectensis.</title>
        <authorList>
            <person name="Fraune S."/>
        </authorList>
    </citation>
    <scope>NUCLEOTIDE SEQUENCE</scope>
    <source>
        <strain evidence="9">G21630-S1</strain>
    </source>
</reference>
<protein>
    <recommendedName>
        <fullName evidence="1">DNA (cytosine-5-)-methyltransferase</fullName>
        <ecNumber evidence="1">2.1.1.37</ecNumber>
    </recommendedName>
</protein>
<comment type="caution">
    <text evidence="9">The sequence shown here is derived from an EMBL/GenBank/DDBJ whole genome shotgun (WGS) entry which is preliminary data.</text>
</comment>
<name>A0ABT4LHY9_9PROT</name>
<dbReference type="SUPFAM" id="SSF53335">
    <property type="entry name" value="S-adenosyl-L-methionine-dependent methyltransferases"/>
    <property type="match status" value="1"/>
</dbReference>
<comment type="catalytic activity">
    <reaction evidence="6">
        <text>a 2'-deoxycytidine in DNA + S-adenosyl-L-methionine = a 5-methyl-2'-deoxycytidine in DNA + S-adenosyl-L-homocysteine + H(+)</text>
        <dbReference type="Rhea" id="RHEA:13681"/>
        <dbReference type="Rhea" id="RHEA-COMP:11369"/>
        <dbReference type="Rhea" id="RHEA-COMP:11370"/>
        <dbReference type="ChEBI" id="CHEBI:15378"/>
        <dbReference type="ChEBI" id="CHEBI:57856"/>
        <dbReference type="ChEBI" id="CHEBI:59789"/>
        <dbReference type="ChEBI" id="CHEBI:85452"/>
        <dbReference type="ChEBI" id="CHEBI:85454"/>
        <dbReference type="EC" id="2.1.1.37"/>
    </reaction>
</comment>
<dbReference type="PRINTS" id="PR00105">
    <property type="entry name" value="C5METTRFRASE"/>
</dbReference>
<organism evidence="9 10">
    <name type="scientific">Kiloniella laminariae</name>
    <dbReference type="NCBI Taxonomy" id="454162"/>
    <lineage>
        <taxon>Bacteria</taxon>
        <taxon>Pseudomonadati</taxon>
        <taxon>Pseudomonadota</taxon>
        <taxon>Alphaproteobacteria</taxon>
        <taxon>Rhodospirillales</taxon>
        <taxon>Kiloniellaceae</taxon>
        <taxon>Kiloniella</taxon>
    </lineage>
</organism>
<dbReference type="EC" id="2.1.1.37" evidence="1"/>
<dbReference type="PANTHER" id="PTHR10629">
    <property type="entry name" value="CYTOSINE-SPECIFIC METHYLTRANSFERASE"/>
    <property type="match status" value="1"/>
</dbReference>
<evidence type="ECO:0000256" key="7">
    <source>
        <dbReference type="PROSITE-ProRule" id="PRU01016"/>
    </source>
</evidence>
<evidence type="ECO:0000256" key="6">
    <source>
        <dbReference type="ARBA" id="ARBA00047422"/>
    </source>
</evidence>
<dbReference type="InterPro" id="IPR050390">
    <property type="entry name" value="C5-Methyltransferase"/>
</dbReference>
<sequence length="512" mass="57676">MSSDIHIVDLFSGPGGLGEGFCSASVLNTEQKYRLDVSIEKDLAAYRTLTLRSFLRKFDEYPPEYYSWLASNSKEPDWSKLYPTQWEEAQREVWCAELGTSKTAEMLSQRIQEIKAVAGSQTLLIGGPPCQAYSLVGRARNAGIKAYKPSRDQRHFLYREYCRVLSDFSPSIFVMENVKGILSSSVEGSIIFEAVLSDLEAAGEGYTLFALSRADRLCNRPSPKDFILRSESFGVPQGRHRVIIVGIKRSIADRLPPELIPVLNKHIHQSCVKDVLGGMPELRSGLSRNDEKLAWYDALAVAIDEVNNCLSDYMGNNKEKFLDELRRVEKTLKNPNKERISHSSSSFLKSISQELCNFLSDERLSKLSCNETRGHMIPDLTRYLFASCFAKAENRSPKAPEFPSKLAPSHANWESGKFNDRFRVQCWDSPATTVTSHISKDGHYYIHPDAAQCRSLTVREAARLQTFPDNYHFLGSRTQQFVQVGNAVPPYLAKQIADALLPVFKYIDTSGL</sequence>
<keyword evidence="10" id="KW-1185">Reference proteome</keyword>
<evidence type="ECO:0000256" key="1">
    <source>
        <dbReference type="ARBA" id="ARBA00011975"/>
    </source>
</evidence>
<keyword evidence="3 7" id="KW-0808">Transferase</keyword>
<dbReference type="InterPro" id="IPR029063">
    <property type="entry name" value="SAM-dependent_MTases_sf"/>
</dbReference>
<dbReference type="Proteomes" id="UP001069802">
    <property type="component" value="Unassembled WGS sequence"/>
</dbReference>
<dbReference type="EMBL" id="JAPWGY010000001">
    <property type="protein sequence ID" value="MCZ4279976.1"/>
    <property type="molecule type" value="Genomic_DNA"/>
</dbReference>
<proteinExistence type="inferred from homology"/>
<dbReference type="RefSeq" id="WP_269422170.1">
    <property type="nucleotide sequence ID" value="NZ_JAPWGY010000001.1"/>
</dbReference>
<dbReference type="GO" id="GO:0032259">
    <property type="term" value="P:methylation"/>
    <property type="evidence" value="ECO:0007669"/>
    <property type="project" value="UniProtKB-KW"/>
</dbReference>
<dbReference type="Gene3D" id="3.40.50.150">
    <property type="entry name" value="Vaccinia Virus protein VP39"/>
    <property type="match status" value="1"/>
</dbReference>
<evidence type="ECO:0000313" key="10">
    <source>
        <dbReference type="Proteomes" id="UP001069802"/>
    </source>
</evidence>
<gene>
    <name evidence="9" type="ORF">O4H49_04245</name>
</gene>
<evidence type="ECO:0000256" key="4">
    <source>
        <dbReference type="ARBA" id="ARBA00022691"/>
    </source>
</evidence>